<dbReference type="InterPro" id="IPR000189">
    <property type="entry name" value="Transglyc_AS"/>
</dbReference>
<dbReference type="PANTHER" id="PTHR37423">
    <property type="entry name" value="SOLUBLE LYTIC MUREIN TRANSGLYCOSYLASE-RELATED"/>
    <property type="match status" value="1"/>
</dbReference>
<dbReference type="Gene3D" id="1.10.530.10">
    <property type="match status" value="1"/>
</dbReference>
<reference evidence="3 4" key="1">
    <citation type="submission" date="2023-07" db="EMBL/GenBank/DDBJ databases">
        <title>Genomic Encyclopedia of Type Strains, Phase IV (KMG-IV): sequencing the most valuable type-strain genomes for metagenomic binning, comparative biology and taxonomic classification.</title>
        <authorList>
            <person name="Goeker M."/>
        </authorList>
    </citation>
    <scope>NUCLEOTIDE SEQUENCE [LARGE SCALE GENOMIC DNA]</scope>
    <source>
        <strain evidence="3 4">DSM 19598</strain>
    </source>
</reference>
<dbReference type="CDD" id="cd00254">
    <property type="entry name" value="LT-like"/>
    <property type="match status" value="1"/>
</dbReference>
<comment type="similarity">
    <text evidence="1">Belongs to the transglycosylase Slt family.</text>
</comment>
<dbReference type="SUPFAM" id="SSF53955">
    <property type="entry name" value="Lysozyme-like"/>
    <property type="match status" value="1"/>
</dbReference>
<keyword evidence="4" id="KW-1185">Reference proteome</keyword>
<accession>A0ABU0FUK4</accession>
<dbReference type="InterPro" id="IPR023346">
    <property type="entry name" value="Lysozyme-like_dom_sf"/>
</dbReference>
<dbReference type="Proteomes" id="UP001242313">
    <property type="component" value="Unassembled WGS sequence"/>
</dbReference>
<organism evidence="3 4">
    <name type="scientific">Mesobacillus stamsii</name>
    <dbReference type="NCBI Taxonomy" id="225347"/>
    <lineage>
        <taxon>Bacteria</taxon>
        <taxon>Bacillati</taxon>
        <taxon>Bacillota</taxon>
        <taxon>Bacilli</taxon>
        <taxon>Bacillales</taxon>
        <taxon>Bacillaceae</taxon>
        <taxon>Mesobacillus</taxon>
    </lineage>
</organism>
<evidence type="ECO:0000259" key="2">
    <source>
        <dbReference type="Pfam" id="PF01464"/>
    </source>
</evidence>
<proteinExistence type="inferred from homology"/>
<dbReference type="PANTHER" id="PTHR37423:SF2">
    <property type="entry name" value="MEMBRANE-BOUND LYTIC MUREIN TRANSGLYCOSYLASE C"/>
    <property type="match status" value="1"/>
</dbReference>
<sequence>MNIDQLKAMLELQALQNFHSNPGQSASGLFQDMLSSILNDQSTALGATATKLDELFEDALAAVGSSDLSKQNIAQTLPPIQLTKIATNSNANFDGLIDQAAAMFSVPAKLIKSVIQKESNFNPNAVSHAGASGLMQLMPATAKDLGVKNIFDPAENIQGGAKYLKQLLDKYENQVDLALAAYNAGPGNVDKYGGIPPFKETKNYVRQVTDIYSS</sequence>
<feature type="domain" description="Transglycosylase SLT" evidence="2">
    <location>
        <begin position="96"/>
        <end position="204"/>
    </location>
</feature>
<dbReference type="Pfam" id="PF01464">
    <property type="entry name" value="SLT"/>
    <property type="match status" value="1"/>
</dbReference>
<dbReference type="RefSeq" id="WP_307191716.1">
    <property type="nucleotide sequence ID" value="NZ_JAUSUN010000008.1"/>
</dbReference>
<evidence type="ECO:0000313" key="4">
    <source>
        <dbReference type="Proteomes" id="UP001242313"/>
    </source>
</evidence>
<protein>
    <submittedName>
        <fullName evidence="3">Soluble lytic murein transglycosylase-like protein</fullName>
    </submittedName>
</protein>
<gene>
    <name evidence="3" type="ORF">J2S25_001805</name>
</gene>
<name>A0ABU0FUK4_9BACI</name>
<comment type="caution">
    <text evidence="3">The sequence shown here is derived from an EMBL/GenBank/DDBJ whole genome shotgun (WGS) entry which is preliminary data.</text>
</comment>
<dbReference type="PROSITE" id="PS00922">
    <property type="entry name" value="TRANSGLYCOSYLASE"/>
    <property type="match status" value="1"/>
</dbReference>
<dbReference type="EMBL" id="JAUSUN010000008">
    <property type="protein sequence ID" value="MDQ0413601.1"/>
    <property type="molecule type" value="Genomic_DNA"/>
</dbReference>
<dbReference type="InterPro" id="IPR008258">
    <property type="entry name" value="Transglycosylase_SLT_dom_1"/>
</dbReference>
<evidence type="ECO:0000313" key="3">
    <source>
        <dbReference type="EMBL" id="MDQ0413601.1"/>
    </source>
</evidence>
<evidence type="ECO:0000256" key="1">
    <source>
        <dbReference type="ARBA" id="ARBA00007734"/>
    </source>
</evidence>